<accession>A0AAV9P4H7</accession>
<dbReference type="Proteomes" id="UP001337655">
    <property type="component" value="Unassembled WGS sequence"/>
</dbReference>
<proteinExistence type="predicted"/>
<dbReference type="SMART" id="SM00248">
    <property type="entry name" value="ANK"/>
    <property type="match status" value="2"/>
</dbReference>
<keyword evidence="3" id="KW-1185">Reference proteome</keyword>
<dbReference type="PROSITE" id="PS50297">
    <property type="entry name" value="ANK_REP_REGION"/>
    <property type="match status" value="1"/>
</dbReference>
<evidence type="ECO:0000256" key="1">
    <source>
        <dbReference type="PROSITE-ProRule" id="PRU00023"/>
    </source>
</evidence>
<protein>
    <recommendedName>
        <fullName evidence="4">Ankyrin repeat domain-containing protein</fullName>
    </recommendedName>
</protein>
<dbReference type="PROSITE" id="PS50088">
    <property type="entry name" value="ANK_REPEAT"/>
    <property type="match status" value="1"/>
</dbReference>
<dbReference type="Pfam" id="PF00023">
    <property type="entry name" value="Ank"/>
    <property type="match status" value="1"/>
</dbReference>
<dbReference type="InterPro" id="IPR036770">
    <property type="entry name" value="Ankyrin_rpt-contain_sf"/>
</dbReference>
<reference evidence="2 3" key="1">
    <citation type="submission" date="2023-08" db="EMBL/GenBank/DDBJ databases">
        <title>Black Yeasts Isolated from many extreme environments.</title>
        <authorList>
            <person name="Coleine C."/>
            <person name="Stajich J.E."/>
            <person name="Selbmann L."/>
        </authorList>
    </citation>
    <scope>NUCLEOTIDE SEQUENCE [LARGE SCALE GENOMIC DNA]</scope>
    <source>
        <strain evidence="2 3">CCFEE 5935</strain>
    </source>
</reference>
<dbReference type="AlphaFoldDB" id="A0AAV9P4H7"/>
<dbReference type="Gene3D" id="1.25.40.20">
    <property type="entry name" value="Ankyrin repeat-containing domain"/>
    <property type="match status" value="1"/>
</dbReference>
<dbReference type="InterPro" id="IPR002110">
    <property type="entry name" value="Ankyrin_rpt"/>
</dbReference>
<evidence type="ECO:0008006" key="4">
    <source>
        <dbReference type="Google" id="ProtNLM"/>
    </source>
</evidence>
<comment type="caution">
    <text evidence="2">The sequence shown here is derived from an EMBL/GenBank/DDBJ whole genome shotgun (WGS) entry which is preliminary data.</text>
</comment>
<evidence type="ECO:0000313" key="2">
    <source>
        <dbReference type="EMBL" id="KAK5167663.1"/>
    </source>
</evidence>
<dbReference type="EMBL" id="JAVRRT010000011">
    <property type="protein sequence ID" value="KAK5167663.1"/>
    <property type="molecule type" value="Genomic_DNA"/>
</dbReference>
<feature type="repeat" description="ANK" evidence="1">
    <location>
        <begin position="70"/>
        <end position="102"/>
    </location>
</feature>
<dbReference type="SUPFAM" id="SSF48403">
    <property type="entry name" value="Ankyrin repeat"/>
    <property type="match status" value="1"/>
</dbReference>
<organism evidence="2 3">
    <name type="scientific">Saxophila tyrrhenica</name>
    <dbReference type="NCBI Taxonomy" id="1690608"/>
    <lineage>
        <taxon>Eukaryota</taxon>
        <taxon>Fungi</taxon>
        <taxon>Dikarya</taxon>
        <taxon>Ascomycota</taxon>
        <taxon>Pezizomycotina</taxon>
        <taxon>Dothideomycetes</taxon>
        <taxon>Dothideomycetidae</taxon>
        <taxon>Mycosphaerellales</taxon>
        <taxon>Extremaceae</taxon>
        <taxon>Saxophila</taxon>
    </lineage>
</organism>
<sequence length="148" mass="16622">MVAVETAPLKVIDLHMQHSASIAQGDALNHAVWRKSNDRLELMQYLLDRGGRAAINKIRIDFYMVERYAGCSTPVHDAALVGDVELAKLLVANSADVHIKNSHGGTPLEQVREPLEHMPDPLERVRGRGHRDVAEYLERLENRRASQL</sequence>
<gene>
    <name evidence="2" type="ORF">LTR77_007362</name>
</gene>
<dbReference type="RefSeq" id="XP_064657369.1">
    <property type="nucleotide sequence ID" value="XM_064804599.1"/>
</dbReference>
<evidence type="ECO:0000313" key="3">
    <source>
        <dbReference type="Proteomes" id="UP001337655"/>
    </source>
</evidence>
<name>A0AAV9P4H7_9PEZI</name>
<dbReference type="GeneID" id="89928698"/>
<keyword evidence="1" id="KW-0040">ANK repeat</keyword>